<dbReference type="GO" id="GO:0007165">
    <property type="term" value="P:signal transduction"/>
    <property type="evidence" value="ECO:0007669"/>
    <property type="project" value="InterPro"/>
</dbReference>
<evidence type="ECO:0000313" key="4">
    <source>
        <dbReference type="EMBL" id="ABC23665.1"/>
    </source>
</evidence>
<evidence type="ECO:0000256" key="1">
    <source>
        <dbReference type="SAM" id="Phobius"/>
    </source>
</evidence>
<sequence>MAFGSWSLRAQVGLVFGSLVTLVCTVLVWTSNTVLEAKGEEAIGVQLSSIASNMADKFDRGMMSRISEIAFVSSLDLFRNPSNPRAIRHTLDDLQEAVPYFTWIGFTDPTGTVRAGTNGLLEGADFSQRAVFQQGIQGPFTGNLHEAPMLAKALGASGAEPMRFLDITFPVTDLAGAVVGMLSAHIDWAWARELEHAALESALSRQGLELLVVDHAGTVLLRPEGLALPKTLDLEALRHSQTRPKGWTIETWPDGKVYLTGYARQRGYKAFAGFGWRILARQPVEIAFAPLAEVRHTLLLAGVVGGVIFGAIAWITAGAIARPLKRITEAADGLRDGAVGAALPHLTGSKEIERLSESLRLLINALTATDRRMGRMEKLAHNDLLTGLPNRAALGAYLDRVVPALSNAQAAIAFLYLDLDGFKAVNDTLGHGAGDDLLKAAAGRILDCLRQGDMAIRLGGDEFVVIVNTSASSWRQESIRVAERLLTALDGPFALPGGVRAKIGCSIGIAAWPDDHCDIEGALHHADIALYQAKRLGKGQSVVYADLPKSVLHDG</sequence>
<dbReference type="Gene3D" id="3.30.450.20">
    <property type="entry name" value="PAS domain"/>
    <property type="match status" value="1"/>
</dbReference>
<dbReference type="PROSITE" id="PS50887">
    <property type="entry name" value="GGDEF"/>
    <property type="match status" value="1"/>
</dbReference>
<reference evidence="4 5" key="1">
    <citation type="journal article" date="2011" name="Stand. Genomic Sci.">
        <title>Complete genome sequence of Rhodospirillum rubrum type strain (S1).</title>
        <authorList>
            <person name="Munk A.C."/>
            <person name="Copeland A."/>
            <person name="Lucas S."/>
            <person name="Lapidus A."/>
            <person name="Del Rio T.G."/>
            <person name="Barry K."/>
            <person name="Detter J.C."/>
            <person name="Hammon N."/>
            <person name="Israni S."/>
            <person name="Pitluck S."/>
            <person name="Brettin T."/>
            <person name="Bruce D."/>
            <person name="Han C."/>
            <person name="Tapia R."/>
            <person name="Gilna P."/>
            <person name="Schmutz J."/>
            <person name="Larimer F."/>
            <person name="Land M."/>
            <person name="Kyrpides N.C."/>
            <person name="Mavromatis K."/>
            <person name="Richardson P."/>
            <person name="Rohde M."/>
            <person name="Goker M."/>
            <person name="Klenk H.P."/>
            <person name="Zhang Y."/>
            <person name="Roberts G.P."/>
            <person name="Reslewic S."/>
            <person name="Schwartz D.C."/>
        </authorList>
    </citation>
    <scope>NUCLEOTIDE SEQUENCE [LARGE SCALE GENOMIC DNA]</scope>
    <source>
        <strain evidence="5">ATCC 11170 / ATH 1.1.1 / DSM 467 / LMG 4362 / NCIMB 8255 / S1</strain>
    </source>
</reference>
<dbReference type="Gene3D" id="3.30.70.270">
    <property type="match status" value="1"/>
</dbReference>
<name>Q2RQD0_RHORT</name>
<evidence type="ECO:0000259" key="3">
    <source>
        <dbReference type="PROSITE" id="PS50887"/>
    </source>
</evidence>
<dbReference type="AlphaFoldDB" id="Q2RQD0"/>
<dbReference type="SUPFAM" id="SSF55073">
    <property type="entry name" value="Nucleotide cyclase"/>
    <property type="match status" value="1"/>
</dbReference>
<dbReference type="InterPro" id="IPR003660">
    <property type="entry name" value="HAMP_dom"/>
</dbReference>
<keyword evidence="1" id="KW-1133">Transmembrane helix</keyword>
<dbReference type="SMART" id="SM00267">
    <property type="entry name" value="GGDEF"/>
    <property type="match status" value="1"/>
</dbReference>
<dbReference type="KEGG" id="rru:Rru_A2868"/>
<dbReference type="PATRIC" id="fig|269796.9.peg.2975"/>
<dbReference type="InterPro" id="IPR000160">
    <property type="entry name" value="GGDEF_dom"/>
</dbReference>
<dbReference type="HOGENOM" id="CLU_000445_134_0_5"/>
<dbReference type="CDD" id="cd01949">
    <property type="entry name" value="GGDEF"/>
    <property type="match status" value="1"/>
</dbReference>
<gene>
    <name evidence="4" type="ordered locus">Rru_A2868</name>
</gene>
<dbReference type="PhylomeDB" id="Q2RQD0"/>
<dbReference type="EMBL" id="CP000230">
    <property type="protein sequence ID" value="ABC23665.1"/>
    <property type="molecule type" value="Genomic_DNA"/>
</dbReference>
<dbReference type="PANTHER" id="PTHR46663:SF2">
    <property type="entry name" value="GGDEF DOMAIN-CONTAINING PROTEIN"/>
    <property type="match status" value="1"/>
</dbReference>
<dbReference type="InterPro" id="IPR052163">
    <property type="entry name" value="DGC-Regulatory_Protein"/>
</dbReference>
<dbReference type="NCBIfam" id="TIGR00254">
    <property type="entry name" value="GGDEF"/>
    <property type="match status" value="1"/>
</dbReference>
<dbReference type="Gene3D" id="6.10.340.10">
    <property type="match status" value="1"/>
</dbReference>
<dbReference type="CDD" id="cd18774">
    <property type="entry name" value="PDC2_HK_sensor"/>
    <property type="match status" value="1"/>
</dbReference>
<dbReference type="STRING" id="269796.Rru_A2868"/>
<organism evidence="4 5">
    <name type="scientific">Rhodospirillum rubrum (strain ATCC 11170 / ATH 1.1.1 / DSM 467 / LMG 4362 / NCIMB 8255 / S1)</name>
    <dbReference type="NCBI Taxonomy" id="269796"/>
    <lineage>
        <taxon>Bacteria</taxon>
        <taxon>Pseudomonadati</taxon>
        <taxon>Pseudomonadota</taxon>
        <taxon>Alphaproteobacteria</taxon>
        <taxon>Rhodospirillales</taxon>
        <taxon>Rhodospirillaceae</taxon>
        <taxon>Rhodospirillum</taxon>
    </lineage>
</organism>
<dbReference type="eggNOG" id="COG2199">
    <property type="taxonomic scope" value="Bacteria"/>
</dbReference>
<feature type="domain" description="HAMP" evidence="2">
    <location>
        <begin position="318"/>
        <end position="371"/>
    </location>
</feature>
<evidence type="ECO:0000313" key="5">
    <source>
        <dbReference type="Proteomes" id="UP000001929"/>
    </source>
</evidence>
<dbReference type="RefSeq" id="WP_011390495.1">
    <property type="nucleotide sequence ID" value="NC_007643.1"/>
</dbReference>
<feature type="domain" description="GGDEF" evidence="3">
    <location>
        <begin position="410"/>
        <end position="546"/>
    </location>
</feature>
<protein>
    <submittedName>
        <fullName evidence="4">Diguanylate cyclase (GGDEF domain)</fullName>
    </submittedName>
</protein>
<dbReference type="Pfam" id="PF00990">
    <property type="entry name" value="GGDEF"/>
    <property type="match status" value="1"/>
</dbReference>
<keyword evidence="1" id="KW-0472">Membrane</keyword>
<dbReference type="PANTHER" id="PTHR46663">
    <property type="entry name" value="DIGUANYLATE CYCLASE DGCT-RELATED"/>
    <property type="match status" value="1"/>
</dbReference>
<evidence type="ECO:0000259" key="2">
    <source>
        <dbReference type="PROSITE" id="PS50885"/>
    </source>
</evidence>
<dbReference type="SUPFAM" id="SSF158472">
    <property type="entry name" value="HAMP domain-like"/>
    <property type="match status" value="1"/>
</dbReference>
<feature type="transmembrane region" description="Helical" evidence="1">
    <location>
        <begin position="12"/>
        <end position="30"/>
    </location>
</feature>
<proteinExistence type="predicted"/>
<keyword evidence="5" id="KW-1185">Reference proteome</keyword>
<accession>Q2RQD0</accession>
<keyword evidence="1" id="KW-0812">Transmembrane</keyword>
<dbReference type="InterPro" id="IPR043128">
    <property type="entry name" value="Rev_trsase/Diguanyl_cyclase"/>
</dbReference>
<feature type="transmembrane region" description="Helical" evidence="1">
    <location>
        <begin position="298"/>
        <end position="321"/>
    </location>
</feature>
<dbReference type="EnsemblBacteria" id="ABC23665">
    <property type="protein sequence ID" value="ABC23665"/>
    <property type="gene ID" value="Rru_A2868"/>
</dbReference>
<dbReference type="GO" id="GO:0016020">
    <property type="term" value="C:membrane"/>
    <property type="evidence" value="ECO:0007669"/>
    <property type="project" value="InterPro"/>
</dbReference>
<dbReference type="PROSITE" id="PS50885">
    <property type="entry name" value="HAMP"/>
    <property type="match status" value="1"/>
</dbReference>
<dbReference type="InterPro" id="IPR029787">
    <property type="entry name" value="Nucleotide_cyclase"/>
</dbReference>
<dbReference type="Proteomes" id="UP000001929">
    <property type="component" value="Chromosome"/>
</dbReference>